<dbReference type="AlphaFoldDB" id="A0AAN3AAX1"/>
<organism evidence="1 2">
    <name type="scientific">Bacteroides ovatus (strain ATCC 8483 / DSM 1896 / JCM 5824 / BCRC 10623 / CCUG 4943 / NCTC 11153)</name>
    <dbReference type="NCBI Taxonomy" id="411476"/>
    <lineage>
        <taxon>Bacteria</taxon>
        <taxon>Pseudomonadati</taxon>
        <taxon>Bacteroidota</taxon>
        <taxon>Bacteroidia</taxon>
        <taxon>Bacteroidales</taxon>
        <taxon>Bacteroidaceae</taxon>
        <taxon>Bacteroides</taxon>
    </lineage>
</organism>
<protein>
    <submittedName>
        <fullName evidence="1">Uncharacterized protein</fullName>
    </submittedName>
</protein>
<dbReference type="Proteomes" id="UP000005475">
    <property type="component" value="Unassembled WGS sequence"/>
</dbReference>
<reference evidence="1 2" key="1">
    <citation type="submission" date="2007-03" db="EMBL/GenBank/DDBJ databases">
        <authorList>
            <person name="Fulton L."/>
            <person name="Clifton S."/>
            <person name="Fulton B."/>
            <person name="Xu J."/>
            <person name="Minx P."/>
            <person name="Pepin K.H."/>
            <person name="Johnson M."/>
            <person name="Thiruvilangam P."/>
            <person name="Bhonagiri V."/>
            <person name="Nash W.E."/>
            <person name="Mardis E.R."/>
            <person name="Wilson R.K."/>
        </authorList>
    </citation>
    <scope>NUCLEOTIDE SEQUENCE [LARGE SCALE GENOMIC DNA]</scope>
    <source>
        <strain evidence="2">ATCC 8483 / DSM 1896 / JCM 5824 / BCRC 10623 / CCUG 4943 / NCTC 11153</strain>
    </source>
</reference>
<comment type="caution">
    <text evidence="1">The sequence shown here is derived from an EMBL/GenBank/DDBJ whole genome shotgun (WGS) entry which is preliminary data.</text>
</comment>
<name>A0AAN3AAX1_BACO1</name>
<evidence type="ECO:0000313" key="1">
    <source>
        <dbReference type="EMBL" id="EDO13063.1"/>
    </source>
</evidence>
<dbReference type="EMBL" id="AAXF02000042">
    <property type="protein sequence ID" value="EDO13063.1"/>
    <property type="molecule type" value="Genomic_DNA"/>
</dbReference>
<accession>A0AAN3AAX1</accession>
<sequence>MGSPHSPNREETELLKREGWSTAKEMIIVFFTVKI</sequence>
<proteinExistence type="predicted"/>
<reference evidence="2" key="2">
    <citation type="submission" date="2007-04" db="EMBL/GenBank/DDBJ databases">
        <title>Draft genome sequence of Bacteroides ovatus (ATCC 8483).</title>
        <authorList>
            <person name="Sudarsanam P."/>
            <person name="Ley R."/>
            <person name="Guruge J."/>
            <person name="Turnbaugh P.J."/>
            <person name="Mahowald M."/>
            <person name="Liep D."/>
            <person name="Gordon J."/>
        </authorList>
    </citation>
    <scope>NUCLEOTIDE SEQUENCE [LARGE SCALE GENOMIC DNA]</scope>
    <source>
        <strain evidence="2">ATCC 8483 / DSM 1896 / JCM 5824 / BCRC 10623 / CCUG 4943 / NCTC 11153</strain>
    </source>
</reference>
<evidence type="ECO:0000313" key="2">
    <source>
        <dbReference type="Proteomes" id="UP000005475"/>
    </source>
</evidence>
<gene>
    <name evidence="1" type="ORF">BACOVA_01303</name>
</gene>